<evidence type="ECO:0000256" key="1">
    <source>
        <dbReference type="SAM" id="SignalP"/>
    </source>
</evidence>
<dbReference type="EMBL" id="LGRX02021654">
    <property type="protein sequence ID" value="KAK3256439.1"/>
    <property type="molecule type" value="Genomic_DNA"/>
</dbReference>
<accession>A0AAE0FBB9</accession>
<dbReference type="Proteomes" id="UP001190700">
    <property type="component" value="Unassembled WGS sequence"/>
</dbReference>
<evidence type="ECO:0000313" key="2">
    <source>
        <dbReference type="EMBL" id="KAK3256439.1"/>
    </source>
</evidence>
<keyword evidence="1" id="KW-0732">Signal</keyword>
<feature type="chain" id="PRO_5042291258" evidence="1">
    <location>
        <begin position="20"/>
        <end position="215"/>
    </location>
</feature>
<proteinExistence type="predicted"/>
<sequence length="215" mass="23605">MENIFLAWILIWFPQLAAGSGCTTPLQVTGAVQKIDGGNWFLVRRVRPGNHWHPSTDNLAGTEPVYGHCDANYSAAATFGIPFSTFFYDQFLFTSGDLSEYAVVNVGEVYDEPMSSVWRVTTDQSKWGFQGEMQVSSLSTVPYNVTWYLREGKPEDPILSTGNVGDYKPATYVYAEASATNFAQDLASLSGANVFIRKKHGAALSMTPSQIPPPV</sequence>
<name>A0AAE0FBB9_9CHLO</name>
<gene>
    <name evidence="2" type="ORF">CYMTET_34426</name>
</gene>
<organism evidence="2 3">
    <name type="scientific">Cymbomonas tetramitiformis</name>
    <dbReference type="NCBI Taxonomy" id="36881"/>
    <lineage>
        <taxon>Eukaryota</taxon>
        <taxon>Viridiplantae</taxon>
        <taxon>Chlorophyta</taxon>
        <taxon>Pyramimonadophyceae</taxon>
        <taxon>Pyramimonadales</taxon>
        <taxon>Pyramimonadaceae</taxon>
        <taxon>Cymbomonas</taxon>
    </lineage>
</organism>
<evidence type="ECO:0000313" key="3">
    <source>
        <dbReference type="Proteomes" id="UP001190700"/>
    </source>
</evidence>
<reference evidence="2 3" key="1">
    <citation type="journal article" date="2015" name="Genome Biol. Evol.">
        <title>Comparative Genomics of a Bacterivorous Green Alga Reveals Evolutionary Causalities and Consequences of Phago-Mixotrophic Mode of Nutrition.</title>
        <authorList>
            <person name="Burns J.A."/>
            <person name="Paasch A."/>
            <person name="Narechania A."/>
            <person name="Kim E."/>
        </authorList>
    </citation>
    <scope>NUCLEOTIDE SEQUENCE [LARGE SCALE GENOMIC DNA]</scope>
    <source>
        <strain evidence="2 3">PLY_AMNH</strain>
    </source>
</reference>
<comment type="caution">
    <text evidence="2">The sequence shown here is derived from an EMBL/GenBank/DDBJ whole genome shotgun (WGS) entry which is preliminary data.</text>
</comment>
<protein>
    <submittedName>
        <fullName evidence="2">Uncharacterized protein</fullName>
    </submittedName>
</protein>
<keyword evidence="3" id="KW-1185">Reference proteome</keyword>
<feature type="signal peptide" evidence="1">
    <location>
        <begin position="1"/>
        <end position="19"/>
    </location>
</feature>
<dbReference type="AlphaFoldDB" id="A0AAE0FBB9"/>